<proteinExistence type="inferred from homology"/>
<comment type="catalytic activity">
    <reaction evidence="6">
        <text>a sn-glycero-3-phosphodiester + H2O = an alcohol + sn-glycerol 3-phosphate + H(+)</text>
        <dbReference type="Rhea" id="RHEA:12969"/>
        <dbReference type="ChEBI" id="CHEBI:15377"/>
        <dbReference type="ChEBI" id="CHEBI:15378"/>
        <dbReference type="ChEBI" id="CHEBI:30879"/>
        <dbReference type="ChEBI" id="CHEBI:57597"/>
        <dbReference type="ChEBI" id="CHEBI:83408"/>
        <dbReference type="EC" id="3.1.4.46"/>
    </reaction>
</comment>
<feature type="signal peptide" evidence="7">
    <location>
        <begin position="1"/>
        <end position="23"/>
    </location>
</feature>
<evidence type="ECO:0000313" key="9">
    <source>
        <dbReference type="EMBL" id="KXU80438.1"/>
    </source>
</evidence>
<dbReference type="GO" id="GO:0042597">
    <property type="term" value="C:periplasmic space"/>
    <property type="evidence" value="ECO:0007669"/>
    <property type="project" value="TreeGrafter"/>
</dbReference>
<dbReference type="AlphaFoldDB" id="A0A175VJJ4"/>
<comment type="similarity">
    <text evidence="1">Belongs to the glycerophosphoryl diester phosphodiesterase family.</text>
</comment>
<evidence type="ECO:0000256" key="1">
    <source>
        <dbReference type="ARBA" id="ARBA00007277"/>
    </source>
</evidence>
<dbReference type="NCBIfam" id="NF008354">
    <property type="entry name" value="PRK11143.1"/>
    <property type="match status" value="1"/>
</dbReference>
<sequence>MKKFAISLIALGLGASLSLPALAVDEGKVVIAHRGASGYLPEHTLESKAMAYAMGVDYLEQDLVMTKDDQLVVMHDHFLDGITDVAERFPGRARPDGRYYVVDFTLDEVRSLRMTEPFQLVDGKQVPVYPARFPLWKSNFKIHTFQEEIEMIQGMNKSTGKNVGIYPEIKAPWLFRHEGKDISKAVLKVLKEYGYTTKDDKVYLQCFDANELKRINSELMPAMGMDLKLVQLMAETDWNETMVYDAKGKATPYDYDWMFKPGAMKTIASYAEGIGPWKPMVVTEPGTPGKPVFTNMVKEAHAAGLKVHPYTFRQDEGQIPAYARDFTDLLNIFLYQADVDGVFSDFPDKAVAVIQAHETAKK</sequence>
<dbReference type="PANTHER" id="PTHR43620">
    <property type="entry name" value="GLYCEROPHOSPHORYL DIESTER PHOSPHODIESTERASE"/>
    <property type="match status" value="1"/>
</dbReference>
<dbReference type="InterPro" id="IPR017946">
    <property type="entry name" value="PLC-like_Pdiesterase_TIM-brl"/>
</dbReference>
<evidence type="ECO:0000256" key="5">
    <source>
        <dbReference type="ARBA" id="ARBA00022801"/>
    </source>
</evidence>
<dbReference type="PANTHER" id="PTHR43620:SF7">
    <property type="entry name" value="GLYCEROPHOSPHODIESTER PHOSPHODIESTERASE GDPD5-RELATED"/>
    <property type="match status" value="1"/>
</dbReference>
<evidence type="ECO:0000256" key="2">
    <source>
        <dbReference type="ARBA" id="ARBA00012247"/>
    </source>
</evidence>
<dbReference type="Pfam" id="PF03009">
    <property type="entry name" value="GDPD"/>
    <property type="match status" value="1"/>
</dbReference>
<dbReference type="SUPFAM" id="SSF51695">
    <property type="entry name" value="PLC-like phosphodiesterases"/>
    <property type="match status" value="1"/>
</dbReference>
<dbReference type="OrthoDB" id="9795622at2"/>
<dbReference type="EC" id="3.1.4.46" evidence="2"/>
<name>A0A175VJJ4_AEREN</name>
<accession>A0A175VJJ4</accession>
<keyword evidence="5" id="KW-0378">Hydrolase</keyword>
<dbReference type="EMBL" id="JMGO02000003">
    <property type="protein sequence ID" value="KXU80438.1"/>
    <property type="molecule type" value="Genomic_DNA"/>
</dbReference>
<gene>
    <name evidence="9" type="primary">glpQ</name>
    <name evidence="9" type="ORF">LCR_10050</name>
</gene>
<keyword evidence="4" id="KW-0319">Glycerol metabolism</keyword>
<organism evidence="9 10">
    <name type="scientific">Aeromonas enteropelogenes</name>
    <name type="common">Aeromonas trota</name>
    <dbReference type="NCBI Taxonomy" id="29489"/>
    <lineage>
        <taxon>Bacteria</taxon>
        <taxon>Pseudomonadati</taxon>
        <taxon>Pseudomonadota</taxon>
        <taxon>Gammaproteobacteria</taxon>
        <taxon>Aeromonadales</taxon>
        <taxon>Aeromonadaceae</taxon>
        <taxon>Aeromonas</taxon>
    </lineage>
</organism>
<dbReference type="PROSITE" id="PS51704">
    <property type="entry name" value="GP_PDE"/>
    <property type="match status" value="1"/>
</dbReference>
<dbReference type="RefSeq" id="WP_061475711.1">
    <property type="nucleotide sequence ID" value="NZ_JAAKST010000020.1"/>
</dbReference>
<feature type="chain" id="PRO_5008042973" description="glycerophosphodiester phosphodiesterase" evidence="7">
    <location>
        <begin position="24"/>
        <end position="362"/>
    </location>
</feature>
<dbReference type="STRING" id="29489.VL01_03600"/>
<dbReference type="FunFam" id="3.20.20.190:FF:000009">
    <property type="entry name" value="Glycerophosphodiester phosphodiesterase, periplasmic"/>
    <property type="match status" value="1"/>
</dbReference>
<evidence type="ECO:0000256" key="4">
    <source>
        <dbReference type="ARBA" id="ARBA00022798"/>
    </source>
</evidence>
<keyword evidence="3 7" id="KW-0732">Signal</keyword>
<protein>
    <recommendedName>
        <fullName evidence="2">glycerophosphodiester phosphodiesterase</fullName>
        <ecNumber evidence="2">3.1.4.46</ecNumber>
    </recommendedName>
</protein>
<evidence type="ECO:0000313" key="10">
    <source>
        <dbReference type="Proteomes" id="UP000078435"/>
    </source>
</evidence>
<evidence type="ECO:0000259" key="8">
    <source>
        <dbReference type="PROSITE" id="PS51704"/>
    </source>
</evidence>
<dbReference type="Gene3D" id="3.20.20.190">
    <property type="entry name" value="Phosphatidylinositol (PI) phosphodiesterase"/>
    <property type="match status" value="1"/>
</dbReference>
<dbReference type="Proteomes" id="UP000078435">
    <property type="component" value="Unassembled WGS sequence"/>
</dbReference>
<dbReference type="CDD" id="cd08600">
    <property type="entry name" value="GDPD_EcGlpQ_like"/>
    <property type="match status" value="1"/>
</dbReference>
<evidence type="ECO:0000256" key="6">
    <source>
        <dbReference type="ARBA" id="ARBA00047512"/>
    </source>
</evidence>
<evidence type="ECO:0000256" key="7">
    <source>
        <dbReference type="SAM" id="SignalP"/>
    </source>
</evidence>
<dbReference type="GO" id="GO:0006629">
    <property type="term" value="P:lipid metabolic process"/>
    <property type="evidence" value="ECO:0007669"/>
    <property type="project" value="InterPro"/>
</dbReference>
<dbReference type="GO" id="GO:0006071">
    <property type="term" value="P:glycerol metabolic process"/>
    <property type="evidence" value="ECO:0007669"/>
    <property type="project" value="UniProtKB-KW"/>
</dbReference>
<dbReference type="InterPro" id="IPR030395">
    <property type="entry name" value="GP_PDE_dom"/>
</dbReference>
<reference evidence="9 10" key="1">
    <citation type="submission" date="2016-02" db="EMBL/GenBank/DDBJ databases">
        <title>Draft genome sequence of Aeromonas trota strain 1999lcr isolated from cerebrospinal fluid (CSF).</title>
        <authorList>
            <person name="Dallagassa C.B."/>
            <person name="Prediger K.C."/>
            <person name="Weiss V.A."/>
            <person name="Assis F.E."/>
            <person name="Baura V."/>
            <person name="Cruz L.M."/>
            <person name="Souza E.M."/>
            <person name="Pedrosa F.O."/>
            <person name="Fadel-Picheth C.M."/>
        </authorList>
    </citation>
    <scope>NUCLEOTIDE SEQUENCE [LARGE SCALE GENOMIC DNA]</scope>
    <source>
        <strain evidence="9 10">1999lcr</strain>
    </source>
</reference>
<dbReference type="GO" id="GO:0008889">
    <property type="term" value="F:glycerophosphodiester phosphodiesterase activity"/>
    <property type="evidence" value="ECO:0007669"/>
    <property type="project" value="UniProtKB-EC"/>
</dbReference>
<evidence type="ECO:0000256" key="3">
    <source>
        <dbReference type="ARBA" id="ARBA00022729"/>
    </source>
</evidence>
<feature type="domain" description="GP-PDE" evidence="8">
    <location>
        <begin position="28"/>
        <end position="354"/>
    </location>
</feature>
<comment type="caution">
    <text evidence="9">The sequence shown here is derived from an EMBL/GenBank/DDBJ whole genome shotgun (WGS) entry which is preliminary data.</text>
</comment>